<dbReference type="PROSITE" id="PS50181">
    <property type="entry name" value="FBOX"/>
    <property type="match status" value="1"/>
</dbReference>
<dbReference type="Gene3D" id="1.20.1280.50">
    <property type="match status" value="1"/>
</dbReference>
<dbReference type="Proteomes" id="UP000681722">
    <property type="component" value="Unassembled WGS sequence"/>
</dbReference>
<comment type="caution">
    <text evidence="2">The sequence shown here is derived from an EMBL/GenBank/DDBJ whole genome shotgun (WGS) entry which is preliminary data.</text>
</comment>
<gene>
    <name evidence="2" type="ORF">GPM918_LOCUS9519</name>
    <name evidence="3" type="ORF">SRO942_LOCUS9520</name>
</gene>
<dbReference type="InterPro" id="IPR036047">
    <property type="entry name" value="F-box-like_dom_sf"/>
</dbReference>
<protein>
    <recommendedName>
        <fullName evidence="1">F-box domain-containing protein</fullName>
    </recommendedName>
</protein>
<dbReference type="OrthoDB" id="101791at2759"/>
<dbReference type="Proteomes" id="UP000663829">
    <property type="component" value="Unassembled WGS sequence"/>
</dbReference>
<dbReference type="EMBL" id="CAJNOQ010001777">
    <property type="protein sequence ID" value="CAF0918401.1"/>
    <property type="molecule type" value="Genomic_DNA"/>
</dbReference>
<dbReference type="AlphaFoldDB" id="A0A814AWB4"/>
<proteinExistence type="predicted"/>
<evidence type="ECO:0000313" key="3">
    <source>
        <dbReference type="EMBL" id="CAF3698193.1"/>
    </source>
</evidence>
<dbReference type="InterPro" id="IPR001810">
    <property type="entry name" value="F-box_dom"/>
</dbReference>
<evidence type="ECO:0000259" key="1">
    <source>
        <dbReference type="PROSITE" id="PS50181"/>
    </source>
</evidence>
<dbReference type="EMBL" id="CAJOBC010001777">
    <property type="protein sequence ID" value="CAF3698193.1"/>
    <property type="molecule type" value="Genomic_DNA"/>
</dbReference>
<evidence type="ECO:0000313" key="4">
    <source>
        <dbReference type="Proteomes" id="UP000663829"/>
    </source>
</evidence>
<sequence>MNQFPDELLLKLMSFLGYRDLLTLSITNKRFYNLVQDEQLWKRLYKNQFNHTFLVHKYSDATSSKEMFKLHWTKDLTLFKVKYGNYQVKMTTINYGGNITNTNGTFTLELHQDRSLLANLLVEQGSEYNESTDATWTGTFDVENRTMNIKERFGHHPGYFIYTAQINDKVIEGTYFWDIKPTAGGRLIIELV</sequence>
<keyword evidence="4" id="KW-1185">Reference proteome</keyword>
<feature type="domain" description="F-box" evidence="1">
    <location>
        <begin position="1"/>
        <end position="44"/>
    </location>
</feature>
<accession>A0A814AWB4</accession>
<dbReference type="SUPFAM" id="SSF81383">
    <property type="entry name" value="F-box domain"/>
    <property type="match status" value="1"/>
</dbReference>
<name>A0A814AWB4_9BILA</name>
<reference evidence="2" key="1">
    <citation type="submission" date="2021-02" db="EMBL/GenBank/DDBJ databases">
        <authorList>
            <person name="Nowell W R."/>
        </authorList>
    </citation>
    <scope>NUCLEOTIDE SEQUENCE</scope>
</reference>
<dbReference type="SMART" id="SM00256">
    <property type="entry name" value="FBOX"/>
    <property type="match status" value="1"/>
</dbReference>
<evidence type="ECO:0000313" key="2">
    <source>
        <dbReference type="EMBL" id="CAF0918401.1"/>
    </source>
</evidence>
<dbReference type="Pfam" id="PF12937">
    <property type="entry name" value="F-box-like"/>
    <property type="match status" value="1"/>
</dbReference>
<organism evidence="2 4">
    <name type="scientific">Didymodactylos carnosus</name>
    <dbReference type="NCBI Taxonomy" id="1234261"/>
    <lineage>
        <taxon>Eukaryota</taxon>
        <taxon>Metazoa</taxon>
        <taxon>Spiralia</taxon>
        <taxon>Gnathifera</taxon>
        <taxon>Rotifera</taxon>
        <taxon>Eurotatoria</taxon>
        <taxon>Bdelloidea</taxon>
        <taxon>Philodinida</taxon>
        <taxon>Philodinidae</taxon>
        <taxon>Didymodactylos</taxon>
    </lineage>
</organism>